<feature type="region of interest" description="Disordered" evidence="1">
    <location>
        <begin position="1076"/>
        <end position="1098"/>
    </location>
</feature>
<dbReference type="Pfam" id="PF00168">
    <property type="entry name" value="C2"/>
    <property type="match status" value="1"/>
</dbReference>
<sequence>MPPRPMPSASASKKLEQSSHSSFSVPASNSEPDSHKEADTGELITEMYSLRLEGDFVENGTIDWPFESKDSYYIPEPHQHESQPSFTSIGNINEDNKAVVDPTHMAAENSNHTEETPVDSRQIAYQYALRYAILLDADNAQLVARTQSINARAKSQIETPALTRTDTDSSKFAVKTVGKASGTPNLNNRTPTLVISKKNDDKPSSQGRFRSRSWKTSLMEMGETAARKLEIGGSKLKALSKSNNAKPKAGGLTPAIVKALTQQLKSAANASAVHPLTKECYLEMYNYLRVRETSETISEHGTIDDILELFADLSRNICSQNGITNSDGMERTVESQMSRFVKLLRTVLQSKAQTSREAGLALLKLDDYPDGPAIGSAASNTAVTTLVAGSGIPSPRSSSCEPSGSVTADDDSDKPVKLITTWLKKAFHVPDSDHQQCLEDLRKEVNQETAVQDLRMCLLVLKRDQSFAGKPENFRTNQSYRIWKDREIILLEQLIHTFAMRPSYMSGEQIGVGRIKLEASAVEAMGNEELADAFEYIPSRATSHYRELVHTAVAYDIVDKLRPGTPDTVIPLSNAAKDLLSQLAIAWRISGPYRDICYLDAINDYYMQGSLPITYLLDAYGKIERIVHLINPQEWHIGHYDYLLEVQSSIEYKALSDVKDVIEELDHQRPEKNINLKRLLRTLLINDVNAPAVLSKPMPNILGRRSEVVGILEPSIKYRCDCLSQQCFTEEGSLSARIDGYAQLAVFVLCDYERCSKIFSDTLFEDGDRRFDIAGIVAEVEIEYFYTNMNRHISQFGYVVDSADIEVGLELCKSITKIEELYARLGTRKLEGIDNQRLFKAMASKWLDNIDHEKLHWTENALKQDSSPRELGIGKHSTSVIDLVSCFSQQVTKLQRLQWPDVETRAWFLTEFMKFVGQCFEVYAVVMMRQFMACLSLPKDGEEPKSPVWNSMWNSRKYKEQSLNLSATTQAALSMLDQSQSTQVSAEACTKLNNLAIAQEKLYEMHEELGIRETVEKLGGESRPSIQDSNPDKFLLSFKVIRAEGLELSKSHMAPDKATRPYVKLAVTRQAEDGVTKRQTFAKTRHAPAGSTNPRWNESFDLPIGSKEEFMALLEARICTRDGPKHLGFKEKTRARAFFAPPVKLTSGIDTSIDVVLDLEPSGHLMLQVTIDKECDDVEFYSGRMFRILGRTQSDMQQRIVEHVSAGIREYLRQILVSQPIRYRSSRIINPGHISIDRGIERSIQFLKRGGHQVPATVRVTQESCCEALIPLIDYLEDNLHTLFIHLYDDVANGVLAKVWHEVLVSLEDILLPPLRGLSKGGAKSMTETDLNNVFDCLEFLKWYFGGGDDKDGIPQEVLESRKYRELMEVHKMYFMLTKELIDEYMNELHSSATRPADSSSSLQISEHGSAEQLTGTDITIPPPLPPRPWSPDGNAAQRPRRFSTHSDIADNSSSDTLPLNSAQDVRAAIIPTTAPKSTLSRNRSVWAHKDAKTLNRFKRDHRMVTDKGNLILRLLRLRFDKEAAKFVHTQMELRSQQMQYEVRRAAIKRV</sequence>
<evidence type="ECO:0000313" key="6">
    <source>
        <dbReference type="Proteomes" id="UP001139887"/>
    </source>
</evidence>
<dbReference type="InterPro" id="IPR052811">
    <property type="entry name" value="Glucose_resp_signaling"/>
</dbReference>
<feature type="compositionally biased region" description="Low complexity" evidence="1">
    <location>
        <begin position="393"/>
        <end position="405"/>
    </location>
</feature>
<dbReference type="Gene3D" id="2.60.40.150">
    <property type="entry name" value="C2 domain"/>
    <property type="match status" value="1"/>
</dbReference>
<dbReference type="InterPro" id="IPR014772">
    <property type="entry name" value="Munc13_dom-2"/>
</dbReference>
<feature type="domain" description="MHD2" evidence="4">
    <location>
        <begin position="1266"/>
        <end position="1385"/>
    </location>
</feature>
<name>A0A9W8M074_9FUNG</name>
<feature type="compositionally biased region" description="Pro residues" evidence="1">
    <location>
        <begin position="1421"/>
        <end position="1430"/>
    </location>
</feature>
<organism evidence="5 6">
    <name type="scientific">Coemansia brasiliensis</name>
    <dbReference type="NCBI Taxonomy" id="2650707"/>
    <lineage>
        <taxon>Eukaryota</taxon>
        <taxon>Fungi</taxon>
        <taxon>Fungi incertae sedis</taxon>
        <taxon>Zoopagomycota</taxon>
        <taxon>Kickxellomycotina</taxon>
        <taxon>Kickxellomycetes</taxon>
        <taxon>Kickxellales</taxon>
        <taxon>Kickxellaceae</taxon>
        <taxon>Coemansia</taxon>
    </lineage>
</organism>
<evidence type="ECO:0000256" key="1">
    <source>
        <dbReference type="SAM" id="MobiDB-lite"/>
    </source>
</evidence>
<dbReference type="SUPFAM" id="SSF49562">
    <property type="entry name" value="C2 domain (Calcium/lipid-binding domain, CaLB)"/>
    <property type="match status" value="1"/>
</dbReference>
<protein>
    <recommendedName>
        <fullName evidence="7">C2 domain-containing protein</fullName>
    </recommendedName>
</protein>
<gene>
    <name evidence="5" type="ORF">IWW36_000172</name>
</gene>
<evidence type="ECO:0000259" key="4">
    <source>
        <dbReference type="PROSITE" id="PS51259"/>
    </source>
</evidence>
<dbReference type="InterPro" id="IPR014770">
    <property type="entry name" value="Munc13_1"/>
</dbReference>
<feature type="region of interest" description="Disordered" evidence="1">
    <location>
        <begin position="1393"/>
        <end position="1461"/>
    </location>
</feature>
<feature type="region of interest" description="Disordered" evidence="1">
    <location>
        <begin position="1"/>
        <end position="39"/>
    </location>
</feature>
<dbReference type="PANTHER" id="PTHR47263">
    <property type="entry name" value="ADENYLATE CYCLASE ACTIVATION PROTEIN GIT1"/>
    <property type="match status" value="1"/>
</dbReference>
<feature type="compositionally biased region" description="Polar residues" evidence="1">
    <location>
        <begin position="1403"/>
        <end position="1418"/>
    </location>
</feature>
<comment type="caution">
    <text evidence="5">The sequence shown here is derived from an EMBL/GenBank/DDBJ whole genome shotgun (WGS) entry which is preliminary data.</text>
</comment>
<dbReference type="PROSITE" id="PS50004">
    <property type="entry name" value="C2"/>
    <property type="match status" value="1"/>
</dbReference>
<evidence type="ECO:0000259" key="2">
    <source>
        <dbReference type="PROSITE" id="PS50004"/>
    </source>
</evidence>
<dbReference type="OrthoDB" id="2015333at2759"/>
<feature type="compositionally biased region" description="Polar residues" evidence="1">
    <location>
        <begin position="18"/>
        <end position="31"/>
    </location>
</feature>
<accession>A0A9W8M074</accession>
<feature type="region of interest" description="Disordered" evidence="1">
    <location>
        <begin position="178"/>
        <end position="211"/>
    </location>
</feature>
<dbReference type="PROSITE" id="PS51259">
    <property type="entry name" value="MHD2"/>
    <property type="match status" value="1"/>
</dbReference>
<dbReference type="Proteomes" id="UP001139887">
    <property type="component" value="Unassembled WGS sequence"/>
</dbReference>
<dbReference type="Gene3D" id="1.20.58.1100">
    <property type="match status" value="1"/>
</dbReference>
<dbReference type="EMBL" id="JANBUW010000002">
    <property type="protein sequence ID" value="KAJ2852543.1"/>
    <property type="molecule type" value="Genomic_DNA"/>
</dbReference>
<dbReference type="PROSITE" id="PS51258">
    <property type="entry name" value="MHD1"/>
    <property type="match status" value="1"/>
</dbReference>
<feature type="domain" description="C2" evidence="2">
    <location>
        <begin position="1018"/>
        <end position="1157"/>
    </location>
</feature>
<dbReference type="InterPro" id="IPR035892">
    <property type="entry name" value="C2_domain_sf"/>
</dbReference>
<dbReference type="InterPro" id="IPR000008">
    <property type="entry name" value="C2_dom"/>
</dbReference>
<evidence type="ECO:0000313" key="5">
    <source>
        <dbReference type="EMBL" id="KAJ2852543.1"/>
    </source>
</evidence>
<feature type="compositionally biased region" description="Polar residues" evidence="1">
    <location>
        <begin position="1446"/>
        <end position="1461"/>
    </location>
</feature>
<feature type="domain" description="MHD1" evidence="3">
    <location>
        <begin position="809"/>
        <end position="927"/>
    </location>
</feature>
<feature type="compositionally biased region" description="Polar residues" evidence="1">
    <location>
        <begin position="182"/>
        <end position="193"/>
    </location>
</feature>
<reference evidence="5" key="1">
    <citation type="submission" date="2022-07" db="EMBL/GenBank/DDBJ databases">
        <title>Phylogenomic reconstructions and comparative analyses of Kickxellomycotina fungi.</title>
        <authorList>
            <person name="Reynolds N.K."/>
            <person name="Stajich J.E."/>
            <person name="Barry K."/>
            <person name="Grigoriev I.V."/>
            <person name="Crous P."/>
            <person name="Smith M.E."/>
        </authorList>
    </citation>
    <scope>NUCLEOTIDE SEQUENCE</scope>
    <source>
        <strain evidence="5">NRRL 1566</strain>
    </source>
</reference>
<feature type="compositionally biased region" description="Low complexity" evidence="1">
    <location>
        <begin position="1393"/>
        <end position="1402"/>
    </location>
</feature>
<keyword evidence="6" id="KW-1185">Reference proteome</keyword>
<evidence type="ECO:0000259" key="3">
    <source>
        <dbReference type="PROSITE" id="PS51258"/>
    </source>
</evidence>
<proteinExistence type="predicted"/>
<evidence type="ECO:0008006" key="7">
    <source>
        <dbReference type="Google" id="ProtNLM"/>
    </source>
</evidence>
<dbReference type="PANTHER" id="PTHR47263:SF1">
    <property type="entry name" value="C2 DOMAIN PROTEIN (AFU_ORTHOLOGUE AFUA_7G02350)"/>
    <property type="match status" value="1"/>
</dbReference>
<dbReference type="Gene3D" id="1.10.357.50">
    <property type="match status" value="1"/>
</dbReference>
<feature type="region of interest" description="Disordered" evidence="1">
    <location>
        <begin position="390"/>
        <end position="412"/>
    </location>
</feature>